<sequence length="187" mass="19719">MNRLLLTLGALAIAGCNSEPEVEATNASIEEVAAEVREAGGSAMIVRPGLWQSTAELESIDVPGMPPAAAEQIKKTMASAVSGHKSCLTAEQVQKPSEDFFAGQNSNCRYDRFSMKNGRMSGVMRCAQQGGSQLIEFDGSYSPDEYQMRMASTVEGAAGPGGPMKMVMRMSSKRIGDCTPGSDAAAN</sequence>
<dbReference type="RefSeq" id="WP_147493749.1">
    <property type="nucleotide sequence ID" value="NZ_CP041659.1"/>
</dbReference>
<dbReference type="InterPro" id="IPR022061">
    <property type="entry name" value="DUF3617"/>
</dbReference>
<gene>
    <name evidence="1" type="ORF">FMM02_04535</name>
</gene>
<evidence type="ECO:0000313" key="2">
    <source>
        <dbReference type="Proteomes" id="UP000321857"/>
    </source>
</evidence>
<dbReference type="Proteomes" id="UP000321857">
    <property type="component" value="Chromosome"/>
</dbReference>
<organism evidence="1 2">
    <name type="scientific">Sphingomonas xanthus</name>
    <dbReference type="NCBI Taxonomy" id="2594473"/>
    <lineage>
        <taxon>Bacteria</taxon>
        <taxon>Pseudomonadati</taxon>
        <taxon>Pseudomonadota</taxon>
        <taxon>Alphaproteobacteria</taxon>
        <taxon>Sphingomonadales</taxon>
        <taxon>Sphingomonadaceae</taxon>
        <taxon>Sphingomonas</taxon>
    </lineage>
</organism>
<keyword evidence="2" id="KW-1185">Reference proteome</keyword>
<name>A0A516IQW7_9SPHN</name>
<dbReference type="OrthoDB" id="7405484at2"/>
<dbReference type="PROSITE" id="PS51257">
    <property type="entry name" value="PROKAR_LIPOPROTEIN"/>
    <property type="match status" value="1"/>
</dbReference>
<reference evidence="1 2" key="1">
    <citation type="submission" date="2019-07" db="EMBL/GenBank/DDBJ databases">
        <title>Sphingomonas AE3 Genome sequencing and assembly.</title>
        <authorList>
            <person name="Kim H."/>
        </authorList>
    </citation>
    <scope>NUCLEOTIDE SEQUENCE [LARGE SCALE GENOMIC DNA]</scope>
    <source>
        <strain evidence="1 2">AE3</strain>
    </source>
</reference>
<dbReference type="Pfam" id="PF12276">
    <property type="entry name" value="DUF3617"/>
    <property type="match status" value="1"/>
</dbReference>
<evidence type="ECO:0000313" key="1">
    <source>
        <dbReference type="EMBL" id="QDP19295.1"/>
    </source>
</evidence>
<dbReference type="KEGG" id="sxa:FMM02_04535"/>
<proteinExistence type="predicted"/>
<protein>
    <submittedName>
        <fullName evidence="1">DUF3617 domain-containing protein</fullName>
    </submittedName>
</protein>
<accession>A0A516IQW7</accession>
<dbReference type="AlphaFoldDB" id="A0A516IQW7"/>
<dbReference type="EMBL" id="CP041659">
    <property type="protein sequence ID" value="QDP19295.1"/>
    <property type="molecule type" value="Genomic_DNA"/>
</dbReference>